<keyword evidence="6" id="KW-1185">Reference proteome</keyword>
<evidence type="ECO:0000313" key="5">
    <source>
        <dbReference type="EMBL" id="MCX5463493.1"/>
    </source>
</evidence>
<comment type="subcellular location">
    <subcellularLocation>
        <location evidence="1">Cell outer membrane</location>
    </subcellularLocation>
</comment>
<dbReference type="Gene3D" id="2.40.170.20">
    <property type="entry name" value="TonB-dependent receptor, beta-barrel domain"/>
    <property type="match status" value="1"/>
</dbReference>
<evidence type="ECO:0000313" key="6">
    <source>
        <dbReference type="Proteomes" id="UP001209916"/>
    </source>
</evidence>
<accession>A0ABT3VNT3</accession>
<dbReference type="InterPro" id="IPR000531">
    <property type="entry name" value="Beta-barrel_TonB"/>
</dbReference>
<evidence type="ECO:0000256" key="1">
    <source>
        <dbReference type="ARBA" id="ARBA00004442"/>
    </source>
</evidence>
<dbReference type="EMBL" id="JAPKNA010000001">
    <property type="protein sequence ID" value="MCX5463493.1"/>
    <property type="molecule type" value="Genomic_DNA"/>
</dbReference>
<dbReference type="Pfam" id="PF00593">
    <property type="entry name" value="TonB_dep_Rec_b-barrel"/>
    <property type="match status" value="1"/>
</dbReference>
<keyword evidence="5" id="KW-0675">Receptor</keyword>
<keyword evidence="3" id="KW-0998">Cell outer membrane</keyword>
<organism evidence="5 6">
    <name type="scientific">Alcaligenes parafaecalis</name>
    <dbReference type="NCBI Taxonomy" id="171260"/>
    <lineage>
        <taxon>Bacteria</taxon>
        <taxon>Pseudomonadati</taxon>
        <taxon>Pseudomonadota</taxon>
        <taxon>Betaproteobacteria</taxon>
        <taxon>Burkholderiales</taxon>
        <taxon>Alcaligenaceae</taxon>
        <taxon>Alcaligenes</taxon>
    </lineage>
</organism>
<dbReference type="SUPFAM" id="SSF56935">
    <property type="entry name" value="Porins"/>
    <property type="match status" value="1"/>
</dbReference>
<keyword evidence="2" id="KW-0472">Membrane</keyword>
<sequence length="130" mass="14627">MRDKHYAFNVNANGLLTLFGRDHDFAIGVNANKESERVDGSSAANIPLDPENWNPTSQVKPRFGLNPYYVDENKEELGLYASARFDIADPLKLILGGRVSWFKSKSQYYKTDYSADAEFVSYVGPGVRLE</sequence>
<proteinExistence type="predicted"/>
<reference evidence="5 6" key="1">
    <citation type="submission" date="2022-11" db="EMBL/GenBank/DDBJ databases">
        <title>Biodiversity and phylogenetic relationships of bacteria.</title>
        <authorList>
            <person name="Machado R.A.R."/>
            <person name="Bhat A."/>
            <person name="Loulou A."/>
            <person name="Kallel S."/>
        </authorList>
    </citation>
    <scope>NUCLEOTIDE SEQUENCE [LARGE SCALE GENOMIC DNA]</scope>
    <source>
        <strain evidence="5 6">DSM 13975</strain>
    </source>
</reference>
<dbReference type="InterPro" id="IPR036942">
    <property type="entry name" value="Beta-barrel_TonB_sf"/>
</dbReference>
<dbReference type="Proteomes" id="UP001209916">
    <property type="component" value="Unassembled WGS sequence"/>
</dbReference>
<evidence type="ECO:0000259" key="4">
    <source>
        <dbReference type="Pfam" id="PF00593"/>
    </source>
</evidence>
<name>A0ABT3VNT3_9BURK</name>
<evidence type="ECO:0000256" key="3">
    <source>
        <dbReference type="ARBA" id="ARBA00023237"/>
    </source>
</evidence>
<feature type="domain" description="TonB-dependent receptor-like beta-barrel" evidence="4">
    <location>
        <begin position="11"/>
        <end position="113"/>
    </location>
</feature>
<evidence type="ECO:0000256" key="2">
    <source>
        <dbReference type="ARBA" id="ARBA00023136"/>
    </source>
</evidence>
<protein>
    <submittedName>
        <fullName evidence="5">TonB-dependent receptor</fullName>
    </submittedName>
</protein>
<gene>
    <name evidence="5" type="ORF">OSH09_04805</name>
</gene>
<comment type="caution">
    <text evidence="5">The sequence shown here is derived from an EMBL/GenBank/DDBJ whole genome shotgun (WGS) entry which is preliminary data.</text>
</comment>